<evidence type="ECO:0000256" key="2">
    <source>
        <dbReference type="ARBA" id="ARBA00022741"/>
    </source>
</evidence>
<dbReference type="PANTHER" id="PTHR12835">
    <property type="entry name" value="BIOTIN PROTEIN LIGASE"/>
    <property type="match status" value="1"/>
</dbReference>
<feature type="non-terminal residue" evidence="5">
    <location>
        <position position="1"/>
    </location>
</feature>
<dbReference type="NCBIfam" id="TIGR00121">
    <property type="entry name" value="birA_ligase"/>
    <property type="match status" value="1"/>
</dbReference>
<dbReference type="InterPro" id="IPR045864">
    <property type="entry name" value="aa-tRNA-synth_II/BPL/LPL"/>
</dbReference>
<dbReference type="EMBL" id="BARS01002497">
    <property type="protein sequence ID" value="GAF85613.1"/>
    <property type="molecule type" value="Genomic_DNA"/>
</dbReference>
<comment type="caution">
    <text evidence="5">The sequence shown here is derived from an EMBL/GenBank/DDBJ whole genome shotgun (WGS) entry which is preliminary data.</text>
</comment>
<dbReference type="InterPro" id="IPR004143">
    <property type="entry name" value="BPL_LPL_catalytic"/>
</dbReference>
<proteinExistence type="predicted"/>
<protein>
    <recommendedName>
        <fullName evidence="4">BPL/LPL catalytic domain-containing protein</fullName>
    </recommendedName>
</protein>
<dbReference type="Pfam" id="PF03099">
    <property type="entry name" value="BPL_LplA_LipB"/>
    <property type="match status" value="1"/>
</dbReference>
<dbReference type="CDD" id="cd16442">
    <property type="entry name" value="BPL"/>
    <property type="match status" value="1"/>
</dbReference>
<gene>
    <name evidence="5" type="ORF">S01H1_04765</name>
</gene>
<dbReference type="InterPro" id="IPR008988">
    <property type="entry name" value="Transcriptional_repressor_C"/>
</dbReference>
<dbReference type="GO" id="GO:0004077">
    <property type="term" value="F:biotin--[biotin carboxyl-carrier protein] ligase activity"/>
    <property type="evidence" value="ECO:0007669"/>
    <property type="project" value="InterPro"/>
</dbReference>
<dbReference type="Pfam" id="PF02237">
    <property type="entry name" value="BPL_C"/>
    <property type="match status" value="1"/>
</dbReference>
<keyword evidence="3" id="KW-0067">ATP-binding</keyword>
<evidence type="ECO:0000259" key="4">
    <source>
        <dbReference type="PROSITE" id="PS51733"/>
    </source>
</evidence>
<dbReference type="SUPFAM" id="SSF50037">
    <property type="entry name" value="C-terminal domain of transcriptional repressors"/>
    <property type="match status" value="1"/>
</dbReference>
<dbReference type="AlphaFoldDB" id="X0SWP1"/>
<evidence type="ECO:0000256" key="1">
    <source>
        <dbReference type="ARBA" id="ARBA00022598"/>
    </source>
</evidence>
<evidence type="ECO:0000313" key="5">
    <source>
        <dbReference type="EMBL" id="GAF85613.1"/>
    </source>
</evidence>
<dbReference type="SUPFAM" id="SSF55681">
    <property type="entry name" value="Class II aaRS and biotin synthetases"/>
    <property type="match status" value="1"/>
</dbReference>
<keyword evidence="1" id="KW-0436">Ligase</keyword>
<dbReference type="GO" id="GO:0005524">
    <property type="term" value="F:ATP binding"/>
    <property type="evidence" value="ECO:0007669"/>
    <property type="project" value="UniProtKB-KW"/>
</dbReference>
<dbReference type="GO" id="GO:0005737">
    <property type="term" value="C:cytoplasm"/>
    <property type="evidence" value="ECO:0007669"/>
    <property type="project" value="TreeGrafter"/>
</dbReference>
<evidence type="ECO:0000256" key="3">
    <source>
        <dbReference type="ARBA" id="ARBA00022840"/>
    </source>
</evidence>
<dbReference type="InterPro" id="IPR004408">
    <property type="entry name" value="Biotin_CoA_COase_ligase"/>
</dbReference>
<name>X0SWP1_9ZZZZ</name>
<reference evidence="5" key="1">
    <citation type="journal article" date="2014" name="Front. Microbiol.">
        <title>High frequency of phylogenetically diverse reductive dehalogenase-homologous genes in deep subseafloor sedimentary metagenomes.</title>
        <authorList>
            <person name="Kawai M."/>
            <person name="Futagami T."/>
            <person name="Toyoda A."/>
            <person name="Takaki Y."/>
            <person name="Nishi S."/>
            <person name="Hori S."/>
            <person name="Arai W."/>
            <person name="Tsubouchi T."/>
            <person name="Morono Y."/>
            <person name="Uchiyama I."/>
            <person name="Ito T."/>
            <person name="Fujiyama A."/>
            <person name="Inagaki F."/>
            <person name="Takami H."/>
        </authorList>
    </citation>
    <scope>NUCLEOTIDE SEQUENCE</scope>
    <source>
        <strain evidence="5">Expedition CK06-06</strain>
    </source>
</reference>
<feature type="domain" description="BPL/LPL catalytic" evidence="4">
    <location>
        <begin position="1"/>
        <end position="176"/>
    </location>
</feature>
<dbReference type="Gene3D" id="2.30.30.100">
    <property type="match status" value="1"/>
</dbReference>
<dbReference type="InterPro" id="IPR003142">
    <property type="entry name" value="BPL_C"/>
</dbReference>
<dbReference type="PANTHER" id="PTHR12835:SF5">
    <property type="entry name" value="BIOTIN--PROTEIN LIGASE"/>
    <property type="match status" value="1"/>
</dbReference>
<organism evidence="5">
    <name type="scientific">marine sediment metagenome</name>
    <dbReference type="NCBI Taxonomy" id="412755"/>
    <lineage>
        <taxon>unclassified sequences</taxon>
        <taxon>metagenomes</taxon>
        <taxon>ecological metagenomes</taxon>
    </lineage>
</organism>
<dbReference type="PROSITE" id="PS51733">
    <property type="entry name" value="BPL_LPL_CATALYTIC"/>
    <property type="match status" value="1"/>
</dbReference>
<dbReference type="Gene3D" id="3.30.930.10">
    <property type="entry name" value="Bira Bifunctional Protein, Domain 2"/>
    <property type="match status" value="1"/>
</dbReference>
<keyword evidence="2" id="KW-0547">Nucleotide-binding</keyword>
<accession>X0SWP1</accession>
<sequence length="256" mass="26819">CLHFDEIDSTNGEAMRRALAGEAGPLWVLADRQTSGRGRSGRSWTSPPGNLYASLLFLTSAPIAKVGQLSLVAGVATIDAIRDAGPLEPGETLRLKWPNDILIGAAKAGGILVESSTRGREERIVAVIGMGLNLASAPVEPGRAATYLAAHGLTLSPREALCFLAREMDAWLMTWNDGAGFAVVREAWLARAGPVGEPLRVSANEGPLEGSFAGLDDEGALMIADGDGRVRRFTYGDVTLANASPTGAAQKENDSP</sequence>